<dbReference type="InterPro" id="IPR001308">
    <property type="entry name" value="ETF_a/FixB"/>
</dbReference>
<dbReference type="InterPro" id="IPR014731">
    <property type="entry name" value="ETF_asu_C"/>
</dbReference>
<dbReference type="PANTHER" id="PTHR43153">
    <property type="entry name" value="ELECTRON TRANSFER FLAVOPROTEIN ALPHA"/>
    <property type="match status" value="1"/>
</dbReference>
<feature type="domain" description="Electron transfer flavoprotein alpha/beta-subunit N-terminal" evidence="4">
    <location>
        <begin position="86"/>
        <end position="190"/>
    </location>
</feature>
<comment type="caution">
    <text evidence="5">The sequence shown here is derived from an EMBL/GenBank/DDBJ whole genome shotgun (WGS) entry which is preliminary data.</text>
</comment>
<keyword evidence="2" id="KW-0249">Electron transport</keyword>
<dbReference type="GO" id="GO:0009055">
    <property type="term" value="F:electron transfer activity"/>
    <property type="evidence" value="ECO:0007669"/>
    <property type="project" value="InterPro"/>
</dbReference>
<dbReference type="GO" id="GO:0050660">
    <property type="term" value="F:flavin adenine dinucleotide binding"/>
    <property type="evidence" value="ECO:0007669"/>
    <property type="project" value="InterPro"/>
</dbReference>
<proteinExistence type="inferred from homology"/>
<dbReference type="EMBL" id="DSUH01000305">
    <property type="protein sequence ID" value="HGU33806.1"/>
    <property type="molecule type" value="Genomic_DNA"/>
</dbReference>
<dbReference type="InterPro" id="IPR014730">
    <property type="entry name" value="ETF_a/b_N"/>
</dbReference>
<dbReference type="Pfam" id="PF00766">
    <property type="entry name" value="ETF_alpha"/>
    <property type="match status" value="1"/>
</dbReference>
<keyword evidence="2" id="KW-0813">Transport</keyword>
<comment type="similarity">
    <text evidence="1">Belongs to the ETF alpha-subunit/FixB family.</text>
</comment>
<evidence type="ECO:0000256" key="2">
    <source>
        <dbReference type="ARBA" id="ARBA00022982"/>
    </source>
</evidence>
<feature type="domain" description="Electron transfer flavoprotein alpha subunit C-terminal" evidence="3">
    <location>
        <begin position="215"/>
        <end position="296"/>
    </location>
</feature>
<organism evidence="5">
    <name type="scientific">Desulfatirhabdium butyrativorans</name>
    <dbReference type="NCBI Taxonomy" id="340467"/>
    <lineage>
        <taxon>Bacteria</taxon>
        <taxon>Pseudomonadati</taxon>
        <taxon>Thermodesulfobacteriota</taxon>
        <taxon>Desulfobacteria</taxon>
        <taxon>Desulfobacterales</taxon>
        <taxon>Desulfatirhabdiaceae</taxon>
        <taxon>Desulfatirhabdium</taxon>
    </lineage>
</organism>
<name>A0A7C4RTJ8_9BACT</name>
<dbReference type="Gene3D" id="3.40.50.620">
    <property type="entry name" value="HUPs"/>
    <property type="match status" value="1"/>
</dbReference>
<accession>A0A7C4RTJ8</accession>
<evidence type="ECO:0000259" key="3">
    <source>
        <dbReference type="Pfam" id="PF00766"/>
    </source>
</evidence>
<dbReference type="SUPFAM" id="SSF52402">
    <property type="entry name" value="Adenine nucleotide alpha hydrolases-like"/>
    <property type="match status" value="1"/>
</dbReference>
<gene>
    <name evidence="5" type="ORF">ENS29_13290</name>
</gene>
<protein>
    <submittedName>
        <fullName evidence="5">Electron transfer flavoprotein subunit alpha/FixB family protein</fullName>
    </submittedName>
</protein>
<evidence type="ECO:0000259" key="4">
    <source>
        <dbReference type="Pfam" id="PF01012"/>
    </source>
</evidence>
<dbReference type="PANTHER" id="PTHR43153:SF11">
    <property type="entry name" value="ELECTRON TRANSFER FLAVOPROTEIN, SUBUNIT ALPHA (ETFA)"/>
    <property type="match status" value="1"/>
</dbReference>
<dbReference type="InterPro" id="IPR014729">
    <property type="entry name" value="Rossmann-like_a/b/a_fold"/>
</dbReference>
<sequence>MMSGRTAVVLLPSVLDGHALSIAPYQAMLRFASRLVPVGGCKGPVVAALLPKGIAIDSIRRLLPGARLRLGILDQVATNEGANIPAFSLASAWEELLSDIDPICCMLPHTIDSVQLAAALSVRRRAACISGVVDVEVPNGVEPLFHRLVDNGNRMARTAARTENVVVTVDWSRCPLQEDAPSIQEETVEVKRLDRGIDGRYRLLDRHAPSADTRDLDRARVIVAVGRGLGKAENLTQIEHFAATFPASAIAGSRGACDSGWIPPERQIGVTGKTVSPEIYLALGISGAPQHLAGMQSSRSVVSINSDPHAPIFAHSDVGIVADMFSFISAWIDRMSSIQKGKAPCP</sequence>
<dbReference type="Pfam" id="PF01012">
    <property type="entry name" value="ETF"/>
    <property type="match status" value="1"/>
</dbReference>
<dbReference type="InterPro" id="IPR029035">
    <property type="entry name" value="DHS-like_NAD/FAD-binding_dom"/>
</dbReference>
<reference evidence="5" key="1">
    <citation type="journal article" date="2020" name="mSystems">
        <title>Genome- and Community-Level Interaction Insights into Carbon Utilization and Element Cycling Functions of Hydrothermarchaeota in Hydrothermal Sediment.</title>
        <authorList>
            <person name="Zhou Z."/>
            <person name="Liu Y."/>
            <person name="Xu W."/>
            <person name="Pan J."/>
            <person name="Luo Z.H."/>
            <person name="Li M."/>
        </authorList>
    </citation>
    <scope>NUCLEOTIDE SEQUENCE [LARGE SCALE GENOMIC DNA]</scope>
    <source>
        <strain evidence="5">SpSt-477</strain>
    </source>
</reference>
<dbReference type="GO" id="GO:0033539">
    <property type="term" value="P:fatty acid beta-oxidation using acyl-CoA dehydrogenase"/>
    <property type="evidence" value="ECO:0007669"/>
    <property type="project" value="TreeGrafter"/>
</dbReference>
<evidence type="ECO:0000256" key="1">
    <source>
        <dbReference type="ARBA" id="ARBA00005817"/>
    </source>
</evidence>
<dbReference type="AlphaFoldDB" id="A0A7C4RTJ8"/>
<evidence type="ECO:0000313" key="5">
    <source>
        <dbReference type="EMBL" id="HGU33806.1"/>
    </source>
</evidence>
<dbReference type="Gene3D" id="3.40.50.1220">
    <property type="entry name" value="TPP-binding domain"/>
    <property type="match status" value="1"/>
</dbReference>
<dbReference type="SUPFAM" id="SSF52467">
    <property type="entry name" value="DHS-like NAD/FAD-binding domain"/>
    <property type="match status" value="1"/>
</dbReference>